<dbReference type="PANTHER" id="PTHR36842">
    <property type="entry name" value="PROTEIN TOLB HOMOLOG"/>
    <property type="match status" value="1"/>
</dbReference>
<evidence type="ECO:0008006" key="4">
    <source>
        <dbReference type="Google" id="ProtNLM"/>
    </source>
</evidence>
<dbReference type="HOGENOM" id="CLU_794311_0_0_0"/>
<dbReference type="PANTHER" id="PTHR36842:SF1">
    <property type="entry name" value="PROTEIN TOLB"/>
    <property type="match status" value="1"/>
</dbReference>
<reference evidence="2 3" key="1">
    <citation type="submission" date="2012-02" db="EMBL/GenBank/DDBJ databases">
        <title>Complete sequence of chromosome of Singulisphaera acidiphila DSM 18658.</title>
        <authorList>
            <consortium name="US DOE Joint Genome Institute (JGI-PGF)"/>
            <person name="Lucas S."/>
            <person name="Copeland A."/>
            <person name="Lapidus A."/>
            <person name="Glavina del Rio T."/>
            <person name="Dalin E."/>
            <person name="Tice H."/>
            <person name="Bruce D."/>
            <person name="Goodwin L."/>
            <person name="Pitluck S."/>
            <person name="Peters L."/>
            <person name="Ovchinnikova G."/>
            <person name="Chertkov O."/>
            <person name="Kyrpides N."/>
            <person name="Mavromatis K."/>
            <person name="Ivanova N."/>
            <person name="Brettin T."/>
            <person name="Detter J.C."/>
            <person name="Han C."/>
            <person name="Larimer F."/>
            <person name="Land M."/>
            <person name="Hauser L."/>
            <person name="Markowitz V."/>
            <person name="Cheng J.-F."/>
            <person name="Hugenholtz P."/>
            <person name="Woyke T."/>
            <person name="Wu D."/>
            <person name="Tindall B."/>
            <person name="Pomrenke H."/>
            <person name="Brambilla E."/>
            <person name="Klenk H.-P."/>
            <person name="Eisen J.A."/>
        </authorList>
    </citation>
    <scope>NUCLEOTIDE SEQUENCE [LARGE SCALE GENOMIC DNA]</scope>
    <source>
        <strain evidence="3">ATCC BAA-1392 / DSM 18658 / VKM B-2454 / MOB10</strain>
    </source>
</reference>
<dbReference type="OrthoDB" id="269409at2"/>
<protein>
    <recommendedName>
        <fullName evidence="4">Periplasmic component of the Tol biopolymer transport system</fullName>
    </recommendedName>
</protein>
<proteinExistence type="predicted"/>
<dbReference type="KEGG" id="saci:Sinac_5635"/>
<dbReference type="SUPFAM" id="SSF82171">
    <property type="entry name" value="DPP6 N-terminal domain-like"/>
    <property type="match status" value="1"/>
</dbReference>
<dbReference type="Gene3D" id="2.120.10.30">
    <property type="entry name" value="TolB, C-terminal domain"/>
    <property type="match status" value="2"/>
</dbReference>
<dbReference type="InterPro" id="IPR011042">
    <property type="entry name" value="6-blade_b-propeller_TolB-like"/>
</dbReference>
<name>L0DKH7_SINAD</name>
<evidence type="ECO:0000313" key="3">
    <source>
        <dbReference type="Proteomes" id="UP000010798"/>
    </source>
</evidence>
<keyword evidence="1" id="KW-1133">Transmembrane helix</keyword>
<evidence type="ECO:0000313" key="2">
    <source>
        <dbReference type="EMBL" id="AGA29767.1"/>
    </source>
</evidence>
<sequence length="349" mass="38211">MDDGTNSAFMARRRRLQRWGAAFVLILSLIAAWAVWRVPPRSLLRPPSPPATLAVIGAAGAKMSDVFVILNTHADPVRLTPKSQNPALITSRNSSPRLSPDGTLVCFNQLEAEKGRELDTDPRLVVARADGRELRSLGICQDFGCWSSSDGSLLYIEGYRSSGAGQLVRFDINANQKQILLNNWPSHQRLCDVAPDGKTLLCLASHPTGTGDKGIPLPEDIITTRIDGSMIARVTSTPEQHKFAARFSPRGDRVAFLTSDDYPNDFPHELELWVVDTDGSQATRLAKDIGGDSLCWALDGSGIFAFRPGNDSTEAGIYCLSLSDRSWQPVLLKHKMPPNIFGPYSPDCR</sequence>
<dbReference type="Proteomes" id="UP000010798">
    <property type="component" value="Chromosome"/>
</dbReference>
<keyword evidence="3" id="KW-1185">Reference proteome</keyword>
<feature type="transmembrane region" description="Helical" evidence="1">
    <location>
        <begin position="19"/>
        <end position="36"/>
    </location>
</feature>
<keyword evidence="1" id="KW-0472">Membrane</keyword>
<gene>
    <name evidence="2" type="ordered locus">Sinac_5635</name>
</gene>
<keyword evidence="1" id="KW-0812">Transmembrane</keyword>
<dbReference type="STRING" id="886293.Sinac_5635"/>
<dbReference type="EMBL" id="CP003364">
    <property type="protein sequence ID" value="AGA29767.1"/>
    <property type="molecule type" value="Genomic_DNA"/>
</dbReference>
<dbReference type="eggNOG" id="COG0823">
    <property type="taxonomic scope" value="Bacteria"/>
</dbReference>
<organism evidence="2 3">
    <name type="scientific">Singulisphaera acidiphila (strain ATCC BAA-1392 / DSM 18658 / VKM B-2454 / MOB10)</name>
    <dbReference type="NCBI Taxonomy" id="886293"/>
    <lineage>
        <taxon>Bacteria</taxon>
        <taxon>Pseudomonadati</taxon>
        <taxon>Planctomycetota</taxon>
        <taxon>Planctomycetia</taxon>
        <taxon>Isosphaerales</taxon>
        <taxon>Isosphaeraceae</taxon>
        <taxon>Singulisphaera</taxon>
    </lineage>
</organism>
<dbReference type="AlphaFoldDB" id="L0DKH7"/>
<evidence type="ECO:0000256" key="1">
    <source>
        <dbReference type="SAM" id="Phobius"/>
    </source>
</evidence>
<dbReference type="RefSeq" id="WP_015248865.1">
    <property type="nucleotide sequence ID" value="NC_019892.1"/>
</dbReference>
<accession>L0DKH7</accession>